<dbReference type="Pfam" id="PF11854">
    <property type="entry name" value="MtrB_PioB"/>
    <property type="match status" value="1"/>
</dbReference>
<organism evidence="1 2">
    <name type="scientific">Sterolibacterium denitrificans</name>
    <dbReference type="NCBI Taxonomy" id="157592"/>
    <lineage>
        <taxon>Bacteria</taxon>
        <taxon>Pseudomonadati</taxon>
        <taxon>Pseudomonadota</taxon>
        <taxon>Betaproteobacteria</taxon>
        <taxon>Nitrosomonadales</taxon>
        <taxon>Sterolibacteriaceae</taxon>
        <taxon>Sterolibacterium</taxon>
    </lineage>
</organism>
<dbReference type="RefSeq" id="WP_067169104.1">
    <property type="nucleotide sequence ID" value="NZ_LFZK01000001.1"/>
</dbReference>
<dbReference type="SUPFAM" id="SSF56935">
    <property type="entry name" value="Porins"/>
    <property type="match status" value="2"/>
</dbReference>
<evidence type="ECO:0000313" key="2">
    <source>
        <dbReference type="Proteomes" id="UP000243416"/>
    </source>
</evidence>
<dbReference type="EMBL" id="LFZK01000001">
    <property type="protein sequence ID" value="KYC29032.1"/>
    <property type="molecule type" value="Genomic_DNA"/>
</dbReference>
<name>A0A656Z7S1_9PROT</name>
<dbReference type="AlphaFoldDB" id="A0A656Z7S1"/>
<proteinExistence type="predicted"/>
<comment type="caution">
    <text evidence="1">The sequence shown here is derived from an EMBL/GenBank/DDBJ whole genome shotgun (WGS) entry which is preliminary data.</text>
</comment>
<keyword evidence="2" id="KW-1185">Reference proteome</keyword>
<accession>A0A656Z7S1</accession>
<dbReference type="Proteomes" id="UP000243416">
    <property type="component" value="Unassembled WGS sequence"/>
</dbReference>
<evidence type="ECO:0000313" key="1">
    <source>
        <dbReference type="EMBL" id="KYC29032.1"/>
    </source>
</evidence>
<dbReference type="NCBIfam" id="TIGR03509">
    <property type="entry name" value="OMP_MtrB_PioB"/>
    <property type="match status" value="1"/>
</dbReference>
<sequence length="679" mass="76012">MKIKHRHFRLTAVAAALTAMSGGALADDEVTELIEPESTISIGVGNWSGERKQPGVYDGMQAGKTYGLIDAEIVKRDNETGTWYRLTIDDLGLDNREISAEYLRQGNLGIKLDYDRISRDDPKTILTNLRGAGTAVQTTNTGGAIYDPKLGTVREQTGLSIYKKLLPGLEFNLNFRNEEKTGQRQWSKGSAIDFTVEPIDANTRQLEASLGYATQEFQIQGGYYGSWYDNQYKQVVVDTNNYMSVPLDNQAHQLFLNGGYNFTKSTRGTFKLEYSRASQNDTLLRSPDTIAGAPDKLDAKVVTTLAQLGLTSRPIKDLTLNANLRYHDLKDKTPVATFSTNNTSPDYAAFSYRTLTGKLEGTYRLDENYSLSAGLEDKRQDRGLPVLVNGATKQFVVPMRKQLDELTGRLELRHSLSDTLNGSIAYLNTRRTGKGDVWANVSAGGGLTDYRNSVNPLHIADRKRDRLRLAGDWAPTDALALQFSAEESRDRYENSAARPFGLHQGTARLYSVDAAYTVSEKLKFNAWYAYDQSKADQLAYRVDSSTTKDYDLEETGHAFGLGLRAEASSRLNLGADLEWFNSRSKYQQALTNPPGPQTNFTYGVPDIQNTHLRLGLFSLYALDKHADLRLDLIHERWKTDDWSWTFANGQDFSYNGTTFIVDPKSSTSFIGARYIYRFQ</sequence>
<reference evidence="1 2" key="1">
    <citation type="journal article" date="2016" name="ISME J.">
        <title>Integrated multi-omics analyses reveal the biochemical mechanisms and phylogenetic relevance of anaerobic androgen biodegradation in the environment.</title>
        <authorList>
            <person name="Yang F.C."/>
            <person name="Chen Y.L."/>
            <person name="Tang S.L."/>
            <person name="Yu C.P."/>
            <person name="Wang P.H."/>
            <person name="Ismail W."/>
            <person name="Wang C.H."/>
            <person name="Ding J.Y."/>
            <person name="Yang C.Y."/>
            <person name="Yang C.Y."/>
            <person name="Chiang Y.R."/>
        </authorList>
    </citation>
    <scope>NUCLEOTIDE SEQUENCE [LARGE SCALE GENOMIC DNA]</scope>
    <source>
        <strain evidence="1 2">DSM 13999</strain>
    </source>
</reference>
<gene>
    <name evidence="1" type="ORF">ACY05_00075</name>
</gene>
<protein>
    <submittedName>
        <fullName evidence="1">Uncharacterized protein</fullName>
    </submittedName>
</protein>
<dbReference type="InterPro" id="IPR020016">
    <property type="entry name" value="Decahaem-assoc_OM_MtrB/PioB"/>
</dbReference>
<dbReference type="OrthoDB" id="8540467at2"/>